<accession>A0A8J4DS45</accession>
<keyword evidence="1" id="KW-1133">Transmembrane helix</keyword>
<proteinExistence type="predicted"/>
<dbReference type="Proteomes" id="UP000619260">
    <property type="component" value="Unassembled WGS sequence"/>
</dbReference>
<feature type="transmembrane region" description="Helical" evidence="1">
    <location>
        <begin position="40"/>
        <end position="64"/>
    </location>
</feature>
<reference evidence="2" key="1">
    <citation type="submission" date="2021-01" db="EMBL/GenBank/DDBJ databases">
        <title>Whole genome shotgun sequence of Virgisporangium aliadipatigenens NBRC 105644.</title>
        <authorList>
            <person name="Komaki H."/>
            <person name="Tamura T."/>
        </authorList>
    </citation>
    <scope>NUCLEOTIDE SEQUENCE</scope>
    <source>
        <strain evidence="2">NBRC 105644</strain>
    </source>
</reference>
<dbReference type="AlphaFoldDB" id="A0A8J4DS45"/>
<evidence type="ECO:0000256" key="1">
    <source>
        <dbReference type="SAM" id="Phobius"/>
    </source>
</evidence>
<keyword evidence="3" id="KW-1185">Reference proteome</keyword>
<organism evidence="2 3">
    <name type="scientific">Virgisporangium aliadipatigenens</name>
    <dbReference type="NCBI Taxonomy" id="741659"/>
    <lineage>
        <taxon>Bacteria</taxon>
        <taxon>Bacillati</taxon>
        <taxon>Actinomycetota</taxon>
        <taxon>Actinomycetes</taxon>
        <taxon>Micromonosporales</taxon>
        <taxon>Micromonosporaceae</taxon>
        <taxon>Virgisporangium</taxon>
    </lineage>
</organism>
<name>A0A8J4DS45_9ACTN</name>
<keyword evidence="1" id="KW-0472">Membrane</keyword>
<keyword evidence="1" id="KW-0812">Transmembrane</keyword>
<evidence type="ECO:0000313" key="3">
    <source>
        <dbReference type="Proteomes" id="UP000619260"/>
    </source>
</evidence>
<dbReference type="EMBL" id="BOPF01000022">
    <property type="protein sequence ID" value="GIJ48820.1"/>
    <property type="molecule type" value="Genomic_DNA"/>
</dbReference>
<sequence length="69" mass="7536">MLPGAVRAEDGDGFDVERDGCFAVAVDPRRPPWHAQPEELIMLINVATILAATLLGYLAGLLTFKRSLR</sequence>
<protein>
    <submittedName>
        <fullName evidence="2">Uncharacterized protein</fullName>
    </submittedName>
</protein>
<gene>
    <name evidence="2" type="ORF">Val02_57060</name>
</gene>
<comment type="caution">
    <text evidence="2">The sequence shown here is derived from an EMBL/GenBank/DDBJ whole genome shotgun (WGS) entry which is preliminary data.</text>
</comment>
<evidence type="ECO:0000313" key="2">
    <source>
        <dbReference type="EMBL" id="GIJ48820.1"/>
    </source>
</evidence>